<evidence type="ECO:0000313" key="2">
    <source>
        <dbReference type="EMBL" id="HJE89396.1"/>
    </source>
</evidence>
<protein>
    <submittedName>
        <fullName evidence="2">Dihydrofolate reductase family protein</fullName>
    </submittedName>
</protein>
<dbReference type="Pfam" id="PF01872">
    <property type="entry name" value="RibD_C"/>
    <property type="match status" value="1"/>
</dbReference>
<dbReference type="Gene3D" id="3.40.430.10">
    <property type="entry name" value="Dihydrofolate Reductase, subunit A"/>
    <property type="match status" value="1"/>
</dbReference>
<evidence type="ECO:0000313" key="3">
    <source>
        <dbReference type="Proteomes" id="UP000776650"/>
    </source>
</evidence>
<gene>
    <name evidence="2" type="ORF">K8V11_00100</name>
</gene>
<name>A0A921F0A9_9ACTN</name>
<dbReference type="InterPro" id="IPR002734">
    <property type="entry name" value="RibDG_C"/>
</dbReference>
<proteinExistence type="predicted"/>
<organism evidence="2 3">
    <name type="scientific">Dietzia timorensis</name>
    <dbReference type="NCBI Taxonomy" id="499555"/>
    <lineage>
        <taxon>Bacteria</taxon>
        <taxon>Bacillati</taxon>
        <taxon>Actinomycetota</taxon>
        <taxon>Actinomycetes</taxon>
        <taxon>Mycobacteriales</taxon>
        <taxon>Dietziaceae</taxon>
        <taxon>Dietzia</taxon>
    </lineage>
</organism>
<sequence length="191" mass="20913">MLGSGRVIYELTVSVDGFAARTDRDISWHDSPGFELTTPDQLEFLDYVGAIVLGAKTYEMFADYWPYADPAEQEIAQRINELPKFVFSSSLTEAPWGDHATATILTGEPAAELDTVRRQVDGDIVVWGSLDLGNSLAASGLIDVLRLRSIPVLLGEGVPLWPARAEARLDLKIMTSYPGGHTTAEYDVIPE</sequence>
<reference evidence="2" key="2">
    <citation type="submission" date="2021-09" db="EMBL/GenBank/DDBJ databases">
        <authorList>
            <person name="Gilroy R."/>
        </authorList>
    </citation>
    <scope>NUCLEOTIDE SEQUENCE</scope>
    <source>
        <strain evidence="2">ChiGjej1B1-18357</strain>
    </source>
</reference>
<dbReference type="InterPro" id="IPR024072">
    <property type="entry name" value="DHFR-like_dom_sf"/>
</dbReference>
<dbReference type="SUPFAM" id="SSF53597">
    <property type="entry name" value="Dihydrofolate reductase-like"/>
    <property type="match status" value="1"/>
</dbReference>
<feature type="domain" description="Bacterial bifunctional deaminase-reductase C-terminal" evidence="1">
    <location>
        <begin position="7"/>
        <end position="172"/>
    </location>
</feature>
<dbReference type="GO" id="GO:0008703">
    <property type="term" value="F:5-amino-6-(5-phosphoribosylamino)uracil reductase activity"/>
    <property type="evidence" value="ECO:0007669"/>
    <property type="project" value="InterPro"/>
</dbReference>
<accession>A0A921F0A9</accession>
<evidence type="ECO:0000259" key="1">
    <source>
        <dbReference type="Pfam" id="PF01872"/>
    </source>
</evidence>
<dbReference type="GO" id="GO:0009231">
    <property type="term" value="P:riboflavin biosynthetic process"/>
    <property type="evidence" value="ECO:0007669"/>
    <property type="project" value="InterPro"/>
</dbReference>
<dbReference type="RefSeq" id="WP_303910042.1">
    <property type="nucleotide sequence ID" value="NZ_DYXM01000004.1"/>
</dbReference>
<reference evidence="2" key="1">
    <citation type="journal article" date="2021" name="PeerJ">
        <title>Extensive microbial diversity within the chicken gut microbiome revealed by metagenomics and culture.</title>
        <authorList>
            <person name="Gilroy R."/>
            <person name="Ravi A."/>
            <person name="Getino M."/>
            <person name="Pursley I."/>
            <person name="Horton D.L."/>
            <person name="Alikhan N.F."/>
            <person name="Baker D."/>
            <person name="Gharbi K."/>
            <person name="Hall N."/>
            <person name="Watson M."/>
            <person name="Adriaenssens E.M."/>
            <person name="Foster-Nyarko E."/>
            <person name="Jarju S."/>
            <person name="Secka A."/>
            <person name="Antonio M."/>
            <person name="Oren A."/>
            <person name="Chaudhuri R.R."/>
            <person name="La Ragione R."/>
            <person name="Hildebrand F."/>
            <person name="Pallen M.J."/>
        </authorList>
    </citation>
    <scope>NUCLEOTIDE SEQUENCE</scope>
    <source>
        <strain evidence="2">ChiGjej1B1-18357</strain>
    </source>
</reference>
<dbReference type="Proteomes" id="UP000776650">
    <property type="component" value="Unassembled WGS sequence"/>
</dbReference>
<dbReference type="EMBL" id="DYXM01000004">
    <property type="protein sequence ID" value="HJE89396.1"/>
    <property type="molecule type" value="Genomic_DNA"/>
</dbReference>
<dbReference type="AlphaFoldDB" id="A0A921F0A9"/>
<comment type="caution">
    <text evidence="2">The sequence shown here is derived from an EMBL/GenBank/DDBJ whole genome shotgun (WGS) entry which is preliminary data.</text>
</comment>